<protein>
    <submittedName>
        <fullName evidence="1">Uncharacterized protein</fullName>
    </submittedName>
</protein>
<sequence>MLYISLINQGLFGETHKEFINIFIGLHNFGSRYNYWLLLLREA</sequence>
<dbReference type="KEGG" id="vta:A2970"/>
<gene>
    <name evidence="1" type="ORF">VTAP4600_A2970</name>
</gene>
<dbReference type="AlphaFoldDB" id="A0A2N8ZGD0"/>
<proteinExistence type="predicted"/>
<reference evidence="1 2" key="1">
    <citation type="submission" date="2017-10" db="EMBL/GenBank/DDBJ databases">
        <authorList>
            <person name="Banno H."/>
            <person name="Chua N.-H."/>
        </authorList>
    </citation>
    <scope>NUCLEOTIDE SEQUENCE [LARGE SCALE GENOMIC DNA]</scope>
    <source>
        <strain evidence="1">Vibrio tapetis CECT4600</strain>
    </source>
</reference>
<evidence type="ECO:0000313" key="1">
    <source>
        <dbReference type="EMBL" id="SON50936.1"/>
    </source>
</evidence>
<keyword evidence="2" id="KW-1185">Reference proteome</keyword>
<name>A0A2N8ZGD0_9VIBR</name>
<dbReference type="Proteomes" id="UP000235828">
    <property type="component" value="Chromosome A"/>
</dbReference>
<dbReference type="EMBL" id="LT960611">
    <property type="protein sequence ID" value="SON50936.1"/>
    <property type="molecule type" value="Genomic_DNA"/>
</dbReference>
<accession>A0A2N8ZGD0</accession>
<evidence type="ECO:0000313" key="2">
    <source>
        <dbReference type="Proteomes" id="UP000235828"/>
    </source>
</evidence>
<organism evidence="1 2">
    <name type="scientific">Vibrio tapetis subsp. tapetis</name>
    <dbReference type="NCBI Taxonomy" id="1671868"/>
    <lineage>
        <taxon>Bacteria</taxon>
        <taxon>Pseudomonadati</taxon>
        <taxon>Pseudomonadota</taxon>
        <taxon>Gammaproteobacteria</taxon>
        <taxon>Vibrionales</taxon>
        <taxon>Vibrionaceae</taxon>
        <taxon>Vibrio</taxon>
    </lineage>
</organism>